<accession>A0ABS6Y0T5</accession>
<dbReference type="Proteomes" id="UP000812031">
    <property type="component" value="Unassembled WGS sequence"/>
</dbReference>
<comment type="caution">
    <text evidence="6">The sequence shown here is derived from an EMBL/GenBank/DDBJ whole genome shotgun (WGS) entry which is preliminary data.</text>
</comment>
<evidence type="ECO:0000259" key="5">
    <source>
        <dbReference type="Pfam" id="PF00580"/>
    </source>
</evidence>
<organism evidence="6 7">
    <name type="scientific">Flavobacterium taihuense</name>
    <dbReference type="NCBI Taxonomy" id="2857508"/>
    <lineage>
        <taxon>Bacteria</taxon>
        <taxon>Pseudomonadati</taxon>
        <taxon>Bacteroidota</taxon>
        <taxon>Flavobacteriia</taxon>
        <taxon>Flavobacteriales</taxon>
        <taxon>Flavobacteriaceae</taxon>
        <taxon>Flavobacterium</taxon>
    </lineage>
</organism>
<keyword evidence="7" id="KW-1185">Reference proteome</keyword>
<dbReference type="Pfam" id="PF00580">
    <property type="entry name" value="UvrD-helicase"/>
    <property type="match status" value="1"/>
</dbReference>
<sequence length="606" mass="71682">MKLKKKLKKHCPHLFEYPNFVGTIQSFVNKYLAIPYYISTNQEKIYKIDIDKYYNEVDYKLRFKKDEIGYLVNKNKSIFFKSRFRLDENGVHYVSNEMNNEKLNIKAPEKWIKERTADNKINNILSFINDYKIEILKKGILHFDDCYFLAENYSYKYPKIKSILQSRFKFVFVDEMQDLEKFQIDIIENIFAEKNSKTVIQRIGDPNQAIYNSSKKVKIECDWKERKPLFLKGSNRLTKLNSNLVNRFILDSKKDKEGIPKFIVESKGEKGIKPHLIVFSHETKHLLKGKFKDLIIEHNLHNCNKNKEDGFKIIGWSAVWDEIKEDNKNIRLQDIFPEYSKESKAKKEDFSTLSKHIQLFDENKTTLEAVRKSILNALIYILLLENEKYKTIVRGKEVERRYSKSEMIKHIQSLQLEEKHPLSYEVFKEKLFKWCFDLVTKKNYEAVFNSIKQFINTEFREWFGLNDSLQPATKLFILNFEKEVKLVKEIIKEEDISIDIATIHSVKGQTHCATMYIETFKNKYESQKAQIINVLTNKEHNFIVGEKNKGKNAGEKDAFGKEALKMMYVGFSRPTHLLCFAVLAENVKDDLEKYKSADWVINDDLT</sequence>
<proteinExistence type="predicted"/>
<evidence type="ECO:0000256" key="4">
    <source>
        <dbReference type="ARBA" id="ARBA00022840"/>
    </source>
</evidence>
<keyword evidence="4" id="KW-0067">ATP-binding</keyword>
<dbReference type="InterPro" id="IPR014016">
    <property type="entry name" value="UvrD-like_ATP-bd"/>
</dbReference>
<feature type="domain" description="UvrD-like helicase ATP-binding" evidence="5">
    <location>
        <begin position="20"/>
        <end position="212"/>
    </location>
</feature>
<evidence type="ECO:0000256" key="1">
    <source>
        <dbReference type="ARBA" id="ARBA00022741"/>
    </source>
</evidence>
<keyword evidence="1" id="KW-0547">Nucleotide-binding</keyword>
<name>A0ABS6Y0T5_9FLAO</name>
<reference evidence="6 7" key="1">
    <citation type="submission" date="2021-07" db="EMBL/GenBank/DDBJ databases">
        <title>Flavobacterium sp. nov. isolated from sediment on the Taihu Lake.</title>
        <authorList>
            <person name="Qu J.-H."/>
        </authorList>
    </citation>
    <scope>NUCLEOTIDE SEQUENCE [LARGE SCALE GENOMIC DNA]</scope>
    <source>
        <strain evidence="6 7">NAS39</strain>
    </source>
</reference>
<dbReference type="RefSeq" id="WP_219319030.1">
    <property type="nucleotide sequence ID" value="NZ_JAHWYN010000026.1"/>
</dbReference>
<evidence type="ECO:0000256" key="2">
    <source>
        <dbReference type="ARBA" id="ARBA00022801"/>
    </source>
</evidence>
<evidence type="ECO:0000313" key="7">
    <source>
        <dbReference type="Proteomes" id="UP000812031"/>
    </source>
</evidence>
<evidence type="ECO:0000256" key="3">
    <source>
        <dbReference type="ARBA" id="ARBA00022806"/>
    </source>
</evidence>
<dbReference type="EMBL" id="JAHWYN010000026">
    <property type="protein sequence ID" value="MBW4362547.1"/>
    <property type="molecule type" value="Genomic_DNA"/>
</dbReference>
<keyword evidence="2" id="KW-0378">Hydrolase</keyword>
<protein>
    <submittedName>
        <fullName evidence="6">UvrD-helicase domain-containing protein</fullName>
    </submittedName>
</protein>
<gene>
    <name evidence="6" type="ORF">KZH69_18855</name>
</gene>
<evidence type="ECO:0000313" key="6">
    <source>
        <dbReference type="EMBL" id="MBW4362547.1"/>
    </source>
</evidence>
<keyword evidence="3" id="KW-0347">Helicase</keyword>